<dbReference type="EMBL" id="CAJHJT010000040">
    <property type="protein sequence ID" value="CAD7006727.1"/>
    <property type="molecule type" value="Genomic_DNA"/>
</dbReference>
<evidence type="ECO:0000313" key="1">
    <source>
        <dbReference type="EMBL" id="CAD7006727.1"/>
    </source>
</evidence>
<sequence>MRLKSLKILSVYHFQFCPDYKIPIDQFGELCYMSSLDELTIGNATDGRCGAELMLVQCYPNGRRVQKPSRYKIKAEALEMCYTQIDRITPHRRLLEYVVYRNRSLEQLFNLKINREGMTHTYSKLRYEPEEYCDMEELDIDEEAEENEE</sequence>
<protein>
    <submittedName>
        <fullName evidence="1">(Mediterranean fruit fly) hypothetical protein</fullName>
    </submittedName>
</protein>
<feature type="non-terminal residue" evidence="1">
    <location>
        <position position="149"/>
    </location>
</feature>
<keyword evidence="2" id="KW-1185">Reference proteome</keyword>
<comment type="caution">
    <text evidence="1">The sequence shown here is derived from an EMBL/GenBank/DDBJ whole genome shotgun (WGS) entry which is preliminary data.</text>
</comment>
<evidence type="ECO:0000313" key="2">
    <source>
        <dbReference type="Proteomes" id="UP000606786"/>
    </source>
</evidence>
<accession>A0A811VAB7</accession>
<dbReference type="OrthoDB" id="6492012at2759"/>
<proteinExistence type="predicted"/>
<dbReference type="Proteomes" id="UP000606786">
    <property type="component" value="Unassembled WGS sequence"/>
</dbReference>
<name>A0A811VAB7_CERCA</name>
<organism evidence="1 2">
    <name type="scientific">Ceratitis capitata</name>
    <name type="common">Mediterranean fruit fly</name>
    <name type="synonym">Tephritis capitata</name>
    <dbReference type="NCBI Taxonomy" id="7213"/>
    <lineage>
        <taxon>Eukaryota</taxon>
        <taxon>Metazoa</taxon>
        <taxon>Ecdysozoa</taxon>
        <taxon>Arthropoda</taxon>
        <taxon>Hexapoda</taxon>
        <taxon>Insecta</taxon>
        <taxon>Pterygota</taxon>
        <taxon>Neoptera</taxon>
        <taxon>Endopterygota</taxon>
        <taxon>Diptera</taxon>
        <taxon>Brachycera</taxon>
        <taxon>Muscomorpha</taxon>
        <taxon>Tephritoidea</taxon>
        <taxon>Tephritidae</taxon>
        <taxon>Ceratitis</taxon>
        <taxon>Ceratitis</taxon>
    </lineage>
</organism>
<gene>
    <name evidence="1" type="ORF">CCAP1982_LOCUS15026</name>
</gene>
<reference evidence="1" key="1">
    <citation type="submission" date="2020-11" db="EMBL/GenBank/DDBJ databases">
        <authorList>
            <person name="Whitehead M."/>
        </authorList>
    </citation>
    <scope>NUCLEOTIDE SEQUENCE</scope>
    <source>
        <strain evidence="1">EGII</strain>
    </source>
</reference>
<dbReference type="AlphaFoldDB" id="A0A811VAB7"/>